<evidence type="ECO:0000313" key="1">
    <source>
        <dbReference type="EMBL" id="OWP74006.1"/>
    </source>
</evidence>
<name>A0A246G6Z5_9FLAO</name>
<sequence>MKKLINFKETGLLFLDNEIIVLKEAKNSLKFYTNEFQTLKNIFIESNTNHIIKINNGNYIIFENNASKFLNLEADSVKIEEKYYYFYKENIYVYIDLKDTSKIILDIKNNKKQIFYKNGKKIFKNKLFIDSLYDSDSIFIHYYDIKKTTHEIKLKHLHQDETAFLHSEIIELNDKLYFIIDGYNNPSVLYCIDINTGQLIQQYKGLFGFLTKDVNFVYSQKFENILCKINTENNEIEEWNVNSLIKENGFDSIADHRTTAINGKVYFTQTLGDTKAKFGILDTQTKELIYQYDFEPKNGGISSIQVNETRVFVHTQDNTLHVFGEENNT</sequence>
<proteinExistence type="predicted"/>
<dbReference type="Proteomes" id="UP000198034">
    <property type="component" value="Unassembled WGS sequence"/>
</dbReference>
<comment type="caution">
    <text evidence="1">The sequence shown here is derived from an EMBL/GenBank/DDBJ whole genome shotgun (WGS) entry which is preliminary data.</text>
</comment>
<protein>
    <submittedName>
        <fullName evidence="1">Uncharacterized protein</fullName>
    </submittedName>
</protein>
<dbReference type="SUPFAM" id="SSF50998">
    <property type="entry name" value="Quinoprotein alcohol dehydrogenase-like"/>
    <property type="match status" value="1"/>
</dbReference>
<evidence type="ECO:0000313" key="2">
    <source>
        <dbReference type="Proteomes" id="UP000198034"/>
    </source>
</evidence>
<dbReference type="AlphaFoldDB" id="A0A246G6Z5"/>
<accession>A0A246G6Z5</accession>
<reference evidence="1 2" key="1">
    <citation type="journal article" date="2017" name="Infect. Genet. Evol.">
        <title>Comparative genome analysis of fish pathogen Flavobacterium columnare reveals extensive sequence diversity within the species.</title>
        <authorList>
            <person name="Kayansamruaj P."/>
            <person name="Dong H.T."/>
            <person name="Hirono I."/>
            <person name="Kondo H."/>
            <person name="Senapin S."/>
            <person name="Rodkhum C."/>
        </authorList>
    </citation>
    <scope>NUCLEOTIDE SEQUENCE [LARGE SCALE GENOMIC DNA]</scope>
    <source>
        <strain evidence="1 2">1214</strain>
    </source>
</reference>
<organism evidence="1 2">
    <name type="scientific">Flavobacterium columnare</name>
    <dbReference type="NCBI Taxonomy" id="996"/>
    <lineage>
        <taxon>Bacteria</taxon>
        <taxon>Pseudomonadati</taxon>
        <taxon>Bacteroidota</taxon>
        <taxon>Flavobacteriia</taxon>
        <taxon>Flavobacteriales</taxon>
        <taxon>Flavobacteriaceae</taxon>
        <taxon>Flavobacterium</taxon>
    </lineage>
</organism>
<gene>
    <name evidence="1" type="ORF">BWK62_15315</name>
</gene>
<dbReference type="InterPro" id="IPR015943">
    <property type="entry name" value="WD40/YVTN_repeat-like_dom_sf"/>
</dbReference>
<dbReference type="EMBL" id="MTCY01000120">
    <property type="protein sequence ID" value="OWP74006.1"/>
    <property type="molecule type" value="Genomic_DNA"/>
</dbReference>
<dbReference type="Gene3D" id="2.130.10.10">
    <property type="entry name" value="YVTN repeat-like/Quinoprotein amine dehydrogenase"/>
    <property type="match status" value="1"/>
</dbReference>
<dbReference type="InterPro" id="IPR011047">
    <property type="entry name" value="Quinoprotein_ADH-like_sf"/>
</dbReference>